<proteinExistence type="predicted"/>
<dbReference type="EMBL" id="LT671824">
    <property type="protein sequence ID" value="SHO78708.1"/>
    <property type="molecule type" value="Genomic_DNA"/>
</dbReference>
<dbReference type="OrthoDB" id="3366659at2759"/>
<dbReference type="VEuPathDB" id="FungiDB:MSYG_3055"/>
<dbReference type="AlphaFoldDB" id="A0A1M8A8I3"/>
<dbReference type="Proteomes" id="UP000186303">
    <property type="component" value="Chromosome 4"/>
</dbReference>
<dbReference type="PANTHER" id="PTHR41390:SF1">
    <property type="entry name" value="NADH-UBIQUINONE OXIDOREDUCTASE 213 KDA SUBUNIT"/>
    <property type="match status" value="1"/>
</dbReference>
<evidence type="ECO:0000313" key="1">
    <source>
        <dbReference type="EMBL" id="SHO78708.1"/>
    </source>
</evidence>
<name>A0A1M8A8I3_MALS4</name>
<evidence type="ECO:0000313" key="2">
    <source>
        <dbReference type="Proteomes" id="UP000186303"/>
    </source>
</evidence>
<dbReference type="OMA" id="PATENTW"/>
<dbReference type="STRING" id="1230383.A0A1M8A8I3"/>
<sequence>MALSRLNTPSWDIIHSDATFIVARNSLATAILGGIAGSVAGALRTPRVEPAIVAIRMSRRWFVFSFGFFALREYMLRPATENTWPMCTRQGHFQDIPPTFFTGAIMGAITAGVTRRPIVSGILTISGLCTAVQLVWNEFSMGFSRLTSTYYNGSATKADVSNLPITNAERRDALDSPTEPKLKSLTWLQKSYDWFLRHSPVQPITDDEYRQRLLARQREIDAELSIIEEELLQRRRALQAMNA</sequence>
<gene>
    <name evidence="1" type="ORF">MSYG_3055</name>
</gene>
<keyword evidence="2" id="KW-1185">Reference proteome</keyword>
<dbReference type="PANTHER" id="PTHR41390">
    <property type="entry name" value="CHROMOSOME 7, WHOLE GENOME SHOTGUN SEQUENCE"/>
    <property type="match status" value="1"/>
</dbReference>
<protein>
    <submittedName>
        <fullName evidence="1">Uncharacterized protein</fullName>
    </submittedName>
</protein>
<accession>A0A1M8A8I3</accession>
<reference evidence="2" key="1">
    <citation type="journal article" date="2017" name="Nucleic Acids Res.">
        <title>Proteogenomics produces comprehensive and highly accurate protein-coding gene annotation in a complete genome assembly of Malassezia sympodialis.</title>
        <authorList>
            <person name="Zhu Y."/>
            <person name="Engstroem P.G."/>
            <person name="Tellgren-Roth C."/>
            <person name="Baudo C.D."/>
            <person name="Kennell J.C."/>
            <person name="Sun S."/>
            <person name="Billmyre R.B."/>
            <person name="Schroeder M.S."/>
            <person name="Andersson A."/>
            <person name="Holm T."/>
            <person name="Sigurgeirsson B."/>
            <person name="Wu G."/>
            <person name="Sankaranarayanan S.R."/>
            <person name="Siddharthan R."/>
            <person name="Sanyal K."/>
            <person name="Lundeberg J."/>
            <person name="Nystedt B."/>
            <person name="Boekhout T."/>
            <person name="Dawson T.L. Jr."/>
            <person name="Heitman J."/>
            <person name="Scheynius A."/>
            <person name="Lehtioe J."/>
        </authorList>
    </citation>
    <scope>NUCLEOTIDE SEQUENCE [LARGE SCALE GENOMIC DNA]</scope>
    <source>
        <strain evidence="2">ATCC 42132</strain>
    </source>
</reference>
<organism evidence="1 2">
    <name type="scientific">Malassezia sympodialis (strain ATCC 42132)</name>
    <name type="common">Atopic eczema-associated yeast</name>
    <dbReference type="NCBI Taxonomy" id="1230383"/>
    <lineage>
        <taxon>Eukaryota</taxon>
        <taxon>Fungi</taxon>
        <taxon>Dikarya</taxon>
        <taxon>Basidiomycota</taxon>
        <taxon>Ustilaginomycotina</taxon>
        <taxon>Malasseziomycetes</taxon>
        <taxon>Malasseziales</taxon>
        <taxon>Malasseziaceae</taxon>
        <taxon>Malassezia</taxon>
    </lineage>
</organism>